<comment type="caution">
    <text evidence="1">The sequence shown here is derived from an EMBL/GenBank/DDBJ whole genome shotgun (WGS) entry which is preliminary data.</text>
</comment>
<organism evidence="1 2">
    <name type="scientific">Chryseobacterium mucoviscidosis</name>
    <dbReference type="NCBI Taxonomy" id="1945581"/>
    <lineage>
        <taxon>Bacteria</taxon>
        <taxon>Pseudomonadati</taxon>
        <taxon>Bacteroidota</taxon>
        <taxon>Flavobacteriia</taxon>
        <taxon>Flavobacteriales</taxon>
        <taxon>Weeksellaceae</taxon>
        <taxon>Chryseobacterium group</taxon>
        <taxon>Chryseobacterium</taxon>
    </lineage>
</organism>
<evidence type="ECO:0000313" key="2">
    <source>
        <dbReference type="Proteomes" id="UP000196355"/>
    </source>
</evidence>
<dbReference type="Proteomes" id="UP000196355">
    <property type="component" value="Unassembled WGS sequence"/>
</dbReference>
<accession>A0A202BXN4</accession>
<gene>
    <name evidence="1" type="ORF">B0E34_11950</name>
</gene>
<dbReference type="EMBL" id="MVAG01000122">
    <property type="protein sequence ID" value="OVE56253.1"/>
    <property type="molecule type" value="Genomic_DNA"/>
</dbReference>
<name>A0A202BXN4_9FLAO</name>
<dbReference type="RefSeq" id="WP_087709710.1">
    <property type="nucleotide sequence ID" value="NZ_MVAG01000122.1"/>
</dbReference>
<sequence length="76" mass="8964">MKNLLEKKDWYYYIYENGDTIELSVPISAPAPGFDAIHTLTDPEKKEYLTKGITALEDRIKDMEMNFTKYVLNSWR</sequence>
<proteinExistence type="predicted"/>
<dbReference type="AlphaFoldDB" id="A0A202BXN4"/>
<protein>
    <submittedName>
        <fullName evidence="1">Uncharacterized protein</fullName>
    </submittedName>
</protein>
<keyword evidence="2" id="KW-1185">Reference proteome</keyword>
<evidence type="ECO:0000313" key="1">
    <source>
        <dbReference type="EMBL" id="OVE56253.1"/>
    </source>
</evidence>
<reference evidence="2" key="1">
    <citation type="submission" date="2017-02" db="EMBL/GenBank/DDBJ databases">
        <authorList>
            <person name="Tetz G."/>
            <person name="Tetz V."/>
        </authorList>
    </citation>
    <scope>NUCLEOTIDE SEQUENCE [LARGE SCALE GENOMIC DNA]</scope>
    <source>
        <strain evidence="2">VT16-26</strain>
    </source>
</reference>